<name>A0A5M6DBT5_9BACT</name>
<accession>A0A5M6DBT5</accession>
<keyword evidence="3" id="KW-1185">Reference proteome</keyword>
<evidence type="ECO:0000313" key="2">
    <source>
        <dbReference type="EMBL" id="KAA5543782.1"/>
    </source>
</evidence>
<evidence type="ECO:0000313" key="3">
    <source>
        <dbReference type="Proteomes" id="UP000324479"/>
    </source>
</evidence>
<organism evidence="2 3">
    <name type="scientific">Roseiconus nitratireducens</name>
    <dbReference type="NCBI Taxonomy" id="2605748"/>
    <lineage>
        <taxon>Bacteria</taxon>
        <taxon>Pseudomonadati</taxon>
        <taxon>Planctomycetota</taxon>
        <taxon>Planctomycetia</taxon>
        <taxon>Pirellulales</taxon>
        <taxon>Pirellulaceae</taxon>
        <taxon>Roseiconus</taxon>
    </lineage>
</organism>
<dbReference type="Proteomes" id="UP000324479">
    <property type="component" value="Unassembled WGS sequence"/>
</dbReference>
<sequence length="550" mass="59704">MPSPNYRLLWSAALLCLPGGGASAWAAGGSLTLKLQEESDGKPAISRVEIFRGAAAPAGADSGPARSEKSMPIRQTVPAGMGIVVDRQVVLELPDGPYRFRIVRGPEYRIIGGNFLLERTSLDEKTIDLPRMVDMAAEGWLAGDCFVLPSDSSLPLRMAAEDLHVAAVAGKQVAKPIPHRDDDEPIQHSPLWVRTDVSHVDGLAVYGTGGESAPAVSNAGTTSSGAITTSLQQLARVARSETDQLRVAIENPFAWELPVWLASGRIDGMFVLGDWLRLDKSVLSVPGGRIGESFTLGESTQVGRYAETVYRHAINAGLELAPLAGGGNQSGRTPVGYNRLYVTAAESTSSDDSLETPHCPTDADAWWEAVWRGSSVATNGPLLRPLLGGKLPGHVFRGKTGQSLQLQPELNLTVRDPVDYLEVLHNNQIHYSARLDEFARQGGKIPPITAEGSGWVMIRVLTLYEGHYRAAVSAPWWIEWDGRRHVDPDSVQFFQQWLADYEDRLKRLPADQLQAYVPFVQAARRFWEHRASLARSGDQTSGNATGTGQP</sequence>
<dbReference type="RefSeq" id="WP_150076534.1">
    <property type="nucleotide sequence ID" value="NZ_VWOX01000005.1"/>
</dbReference>
<dbReference type="EMBL" id="VWOX01000005">
    <property type="protein sequence ID" value="KAA5543782.1"/>
    <property type="molecule type" value="Genomic_DNA"/>
</dbReference>
<feature type="chain" id="PRO_5024414941" evidence="1">
    <location>
        <begin position="27"/>
        <end position="550"/>
    </location>
</feature>
<keyword evidence="1" id="KW-0732">Signal</keyword>
<comment type="caution">
    <text evidence="2">The sequence shown here is derived from an EMBL/GenBank/DDBJ whole genome shotgun (WGS) entry which is preliminary data.</text>
</comment>
<reference evidence="2 3" key="1">
    <citation type="submission" date="2019-08" db="EMBL/GenBank/DDBJ databases">
        <authorList>
            <person name="Dhanesh K."/>
            <person name="Kumar G."/>
            <person name="Sasikala C."/>
            <person name="Venkata Ramana C."/>
        </authorList>
    </citation>
    <scope>NUCLEOTIDE SEQUENCE [LARGE SCALE GENOMIC DNA]</scope>
    <source>
        <strain evidence="2 3">JC645</strain>
    </source>
</reference>
<gene>
    <name evidence="2" type="ORF">FYK55_11440</name>
</gene>
<feature type="signal peptide" evidence="1">
    <location>
        <begin position="1"/>
        <end position="26"/>
    </location>
</feature>
<dbReference type="AlphaFoldDB" id="A0A5M6DBT5"/>
<protein>
    <submittedName>
        <fullName evidence="2">Uncharacterized protein</fullName>
    </submittedName>
</protein>
<proteinExistence type="predicted"/>
<evidence type="ECO:0000256" key="1">
    <source>
        <dbReference type="SAM" id="SignalP"/>
    </source>
</evidence>